<organism evidence="2 3">
    <name type="scientific">Chryseobacterium populi</name>
    <dbReference type="NCBI Taxonomy" id="1144316"/>
    <lineage>
        <taxon>Bacteria</taxon>
        <taxon>Pseudomonadati</taxon>
        <taxon>Bacteroidota</taxon>
        <taxon>Flavobacteriia</taxon>
        <taxon>Flavobacteriales</taxon>
        <taxon>Weeksellaceae</taxon>
        <taxon>Chryseobacterium group</taxon>
        <taxon>Chryseobacterium</taxon>
    </lineage>
</organism>
<sequence>MSNLADKTEYRVLSIIARMVKDFERLHCLDMTATDDWDATAARNLLEDIIQANGYKVNYEQKGNRPLLKNDDGHKANHNYTR</sequence>
<keyword evidence="3" id="KW-1185">Reference proteome</keyword>
<comment type="caution">
    <text evidence="2">The sequence shown here is derived from an EMBL/GenBank/DDBJ whole genome shotgun (WGS) entry which is preliminary data.</text>
</comment>
<accession>J3CMB8</accession>
<dbReference type="AlphaFoldDB" id="J3CMB8"/>
<protein>
    <submittedName>
        <fullName evidence="2">Uncharacterized protein</fullName>
    </submittedName>
</protein>
<name>J3CMB8_9FLAO</name>
<feature type="region of interest" description="Disordered" evidence="1">
    <location>
        <begin position="62"/>
        <end position="82"/>
    </location>
</feature>
<evidence type="ECO:0000256" key="1">
    <source>
        <dbReference type="SAM" id="MobiDB-lite"/>
    </source>
</evidence>
<proteinExistence type="predicted"/>
<gene>
    <name evidence="2" type="ORF">PMI13_01145</name>
</gene>
<evidence type="ECO:0000313" key="3">
    <source>
        <dbReference type="Proteomes" id="UP000007509"/>
    </source>
</evidence>
<evidence type="ECO:0000313" key="2">
    <source>
        <dbReference type="EMBL" id="EJL74406.1"/>
    </source>
</evidence>
<dbReference type="EMBL" id="AKJY01000014">
    <property type="protein sequence ID" value="EJL74406.1"/>
    <property type="molecule type" value="Genomic_DNA"/>
</dbReference>
<dbReference type="Proteomes" id="UP000007509">
    <property type="component" value="Unassembled WGS sequence"/>
</dbReference>
<dbReference type="PATRIC" id="fig|1144316.3.peg.1148"/>
<reference evidence="2 3" key="1">
    <citation type="journal article" date="2012" name="J. Bacteriol.">
        <title>Twenty-one genome sequences from Pseudomonas species and 19 genome sequences from diverse bacteria isolated from the rhizosphere and endosphere of Populus deltoides.</title>
        <authorList>
            <person name="Brown S.D."/>
            <person name="Utturkar S.M."/>
            <person name="Klingeman D.M."/>
            <person name="Johnson C.M."/>
            <person name="Martin S.L."/>
            <person name="Land M.L."/>
            <person name="Lu T.Y."/>
            <person name="Schadt C.W."/>
            <person name="Doktycz M.J."/>
            <person name="Pelletier D.A."/>
        </authorList>
    </citation>
    <scope>NUCLEOTIDE SEQUENCE [LARGE SCALE GENOMIC DNA]</scope>
    <source>
        <strain evidence="2 3">CF314</strain>
    </source>
</reference>